<dbReference type="AlphaFoldDB" id="A0A5J4PN24"/>
<organism evidence="1">
    <name type="scientific">termite gut metagenome</name>
    <dbReference type="NCBI Taxonomy" id="433724"/>
    <lineage>
        <taxon>unclassified sequences</taxon>
        <taxon>metagenomes</taxon>
        <taxon>organismal metagenomes</taxon>
    </lineage>
</organism>
<protein>
    <submittedName>
        <fullName evidence="1">Uncharacterized protein</fullName>
    </submittedName>
</protein>
<gene>
    <name evidence="1" type="ORF">EZS27_038775</name>
</gene>
<dbReference type="EMBL" id="SNRY01007757">
    <property type="protein sequence ID" value="KAA6309803.1"/>
    <property type="molecule type" value="Genomic_DNA"/>
</dbReference>
<name>A0A5J4PN24_9ZZZZ</name>
<accession>A0A5J4PN24</accession>
<sequence length="305" mass="33707">MLLFFAIFSPVQEIFAQTVISDNIKNAQSSFARLDAKNSYKDNLNHVDMNKLPSGFKQTINNMEVTVAVSGAEFYTEYTSLSTFLRIKIPGEKRKTLFFGAEGIKLSHDGGIIGDARLVLLSDIEIPISEGNILLRLKGDFNKKTGQSKDLSYVTIDCKGLKDLGVSAEVELSPELCYPVDDKGDTIPNGKVIGKFQTMIEDWNDIVASVSFPSFVLKGLDGFIWNVKNAVFDFSDVKNGQGFSFPEAYRSYLTPGNELLWRGVYIQDLSVTLPPQFSQSEGKRVSYSAQNMLIDDNGITGVFGA</sequence>
<comment type="caution">
    <text evidence="1">The sequence shown here is derived from an EMBL/GenBank/DDBJ whole genome shotgun (WGS) entry which is preliminary data.</text>
</comment>
<evidence type="ECO:0000313" key="1">
    <source>
        <dbReference type="EMBL" id="KAA6309803.1"/>
    </source>
</evidence>
<proteinExistence type="predicted"/>
<reference evidence="1" key="1">
    <citation type="submission" date="2019-03" db="EMBL/GenBank/DDBJ databases">
        <title>Single cell metagenomics reveals metabolic interactions within the superorganism composed of flagellate Streblomastix strix and complex community of Bacteroidetes bacteria on its surface.</title>
        <authorList>
            <person name="Treitli S.C."/>
            <person name="Kolisko M."/>
            <person name="Husnik F."/>
            <person name="Keeling P."/>
            <person name="Hampl V."/>
        </authorList>
    </citation>
    <scope>NUCLEOTIDE SEQUENCE</scope>
    <source>
        <strain evidence="1">STM</strain>
    </source>
</reference>
<feature type="non-terminal residue" evidence="1">
    <location>
        <position position="305"/>
    </location>
</feature>